<dbReference type="Proteomes" id="UP000830116">
    <property type="component" value="Chromosome"/>
</dbReference>
<reference evidence="1" key="1">
    <citation type="submission" date="2022-03" db="EMBL/GenBank/DDBJ databases">
        <title>Genome Identification and Characterization of new species Bdellovibrio reynosense LBG001 sp. nov. from a Mexico soil sample.</title>
        <authorList>
            <person name="Camilli A."/>
            <person name="Ajao Y."/>
            <person name="Guo X."/>
        </authorList>
    </citation>
    <scope>NUCLEOTIDE SEQUENCE</scope>
    <source>
        <strain evidence="1">LBG001</strain>
    </source>
</reference>
<organism evidence="1 2">
    <name type="scientific">Bdellovibrio reynosensis</name>
    <dbReference type="NCBI Taxonomy" id="2835041"/>
    <lineage>
        <taxon>Bacteria</taxon>
        <taxon>Pseudomonadati</taxon>
        <taxon>Bdellovibrionota</taxon>
        <taxon>Bdellovibrionia</taxon>
        <taxon>Bdellovibrionales</taxon>
        <taxon>Pseudobdellovibrionaceae</taxon>
        <taxon>Bdellovibrio</taxon>
    </lineage>
</organism>
<proteinExistence type="predicted"/>
<evidence type="ECO:0000313" key="2">
    <source>
        <dbReference type="Proteomes" id="UP000830116"/>
    </source>
</evidence>
<protein>
    <submittedName>
        <fullName evidence="1">Uncharacterized protein</fullName>
    </submittedName>
</protein>
<dbReference type="RefSeq" id="WP_243536802.1">
    <property type="nucleotide sequence ID" value="NZ_CP093442.1"/>
</dbReference>
<sequence>MRVLFPNWNFFNQVAYEFSLWVLAPGAAEWTLLPFHQERQPLGFFVNSEVNLALAELNLLEHFAQDLQSDLAEEDVTQLTTFKMVRSLVTEKLIEFKIDPRAKFKLVAKSPSETLDLYVSEETSLV</sequence>
<accession>A0ABY4C6V5</accession>
<name>A0ABY4C6V5_9BACT</name>
<gene>
    <name evidence="1" type="ORF">MNR06_13155</name>
</gene>
<keyword evidence="2" id="KW-1185">Reference proteome</keyword>
<evidence type="ECO:0000313" key="1">
    <source>
        <dbReference type="EMBL" id="UOF00645.1"/>
    </source>
</evidence>
<dbReference type="EMBL" id="CP093442">
    <property type="protein sequence ID" value="UOF00645.1"/>
    <property type="molecule type" value="Genomic_DNA"/>
</dbReference>